<name>A0A0E9UJF1_ANGAN</name>
<reference evidence="1" key="1">
    <citation type="submission" date="2014-11" db="EMBL/GenBank/DDBJ databases">
        <authorList>
            <person name="Amaro Gonzalez C."/>
        </authorList>
    </citation>
    <scope>NUCLEOTIDE SEQUENCE</scope>
</reference>
<reference evidence="1" key="2">
    <citation type="journal article" date="2015" name="Fish Shellfish Immunol.">
        <title>Early steps in the European eel (Anguilla anguilla)-Vibrio vulnificus interaction in the gills: Role of the RtxA13 toxin.</title>
        <authorList>
            <person name="Callol A."/>
            <person name="Pajuelo D."/>
            <person name="Ebbesson L."/>
            <person name="Teles M."/>
            <person name="MacKenzie S."/>
            <person name="Amaro C."/>
        </authorList>
    </citation>
    <scope>NUCLEOTIDE SEQUENCE</scope>
</reference>
<accession>A0A0E9UJF1</accession>
<organism evidence="1">
    <name type="scientific">Anguilla anguilla</name>
    <name type="common">European freshwater eel</name>
    <name type="synonym">Muraena anguilla</name>
    <dbReference type="NCBI Taxonomy" id="7936"/>
    <lineage>
        <taxon>Eukaryota</taxon>
        <taxon>Metazoa</taxon>
        <taxon>Chordata</taxon>
        <taxon>Craniata</taxon>
        <taxon>Vertebrata</taxon>
        <taxon>Euteleostomi</taxon>
        <taxon>Actinopterygii</taxon>
        <taxon>Neopterygii</taxon>
        <taxon>Teleostei</taxon>
        <taxon>Anguilliformes</taxon>
        <taxon>Anguillidae</taxon>
        <taxon>Anguilla</taxon>
    </lineage>
</organism>
<proteinExistence type="predicted"/>
<evidence type="ECO:0000313" key="1">
    <source>
        <dbReference type="EMBL" id="JAH65395.1"/>
    </source>
</evidence>
<sequence>MFLHFQKSLKNLDGKRYFCQQSSQ</sequence>
<protein>
    <submittedName>
        <fullName evidence="1">Uncharacterized protein</fullName>
    </submittedName>
</protein>
<dbReference type="AlphaFoldDB" id="A0A0E9UJF1"/>
<dbReference type="EMBL" id="GBXM01043182">
    <property type="protein sequence ID" value="JAH65395.1"/>
    <property type="molecule type" value="Transcribed_RNA"/>
</dbReference>